<evidence type="ECO:0000256" key="1">
    <source>
        <dbReference type="ARBA" id="ARBA00023015"/>
    </source>
</evidence>
<dbReference type="RefSeq" id="WP_324772145.1">
    <property type="nucleotide sequence ID" value="NZ_BAAATS010000028.1"/>
</dbReference>
<evidence type="ECO:0000256" key="5">
    <source>
        <dbReference type="SAM" id="MobiDB-lite"/>
    </source>
</evidence>
<protein>
    <submittedName>
        <fullName evidence="7">TetR/AcrR family transcriptional regulator</fullName>
    </submittedName>
</protein>
<dbReference type="InterPro" id="IPR009057">
    <property type="entry name" value="Homeodomain-like_sf"/>
</dbReference>
<comment type="caution">
    <text evidence="7">The sequence shown here is derived from an EMBL/GenBank/DDBJ whole genome shotgun (WGS) entry which is preliminary data.</text>
</comment>
<feature type="DNA-binding region" description="H-T-H motif" evidence="4">
    <location>
        <begin position="51"/>
        <end position="70"/>
    </location>
</feature>
<dbReference type="Gene3D" id="1.10.357.10">
    <property type="entry name" value="Tetracycline Repressor, domain 2"/>
    <property type="match status" value="1"/>
</dbReference>
<dbReference type="Pfam" id="PF00440">
    <property type="entry name" value="TetR_N"/>
    <property type="match status" value="1"/>
</dbReference>
<keyword evidence="8" id="KW-1185">Reference proteome</keyword>
<dbReference type="InterPro" id="IPR050109">
    <property type="entry name" value="HTH-type_TetR-like_transc_reg"/>
</dbReference>
<evidence type="ECO:0000313" key="7">
    <source>
        <dbReference type="EMBL" id="MEB3964420.1"/>
    </source>
</evidence>
<feature type="compositionally biased region" description="Basic residues" evidence="5">
    <location>
        <begin position="11"/>
        <end position="21"/>
    </location>
</feature>
<dbReference type="PANTHER" id="PTHR30055:SF234">
    <property type="entry name" value="HTH-TYPE TRANSCRIPTIONAL REGULATOR BETI"/>
    <property type="match status" value="1"/>
</dbReference>
<evidence type="ECO:0000256" key="2">
    <source>
        <dbReference type="ARBA" id="ARBA00023125"/>
    </source>
</evidence>
<proteinExistence type="predicted"/>
<evidence type="ECO:0000259" key="6">
    <source>
        <dbReference type="PROSITE" id="PS50977"/>
    </source>
</evidence>
<name>A0ABU6CI64_9ACTN</name>
<dbReference type="PROSITE" id="PS50977">
    <property type="entry name" value="HTH_TETR_2"/>
    <property type="match status" value="1"/>
</dbReference>
<dbReference type="PRINTS" id="PR00455">
    <property type="entry name" value="HTHTETR"/>
</dbReference>
<sequence>MSSPGSDARRAPRTRVSPRRTPRQERSRATVERILEAGEQVLAEHGYEGASTSRIATTAGLSPGSLYQYFPHKDAIVLSVLERYSDQLVAGVTAQMTGQFEQPAPVIVRATLATLLDGLDVEPQFLRAAIVHGPQLDDGRALRVFEDRIGELVLAYLTTRREELRPDVSLPTAAWMLVRTVEHLTVRYLLDRPPIPRDLFLGELTQMSLNYLRGTT</sequence>
<dbReference type="PANTHER" id="PTHR30055">
    <property type="entry name" value="HTH-TYPE TRANSCRIPTIONAL REGULATOR RUTR"/>
    <property type="match status" value="1"/>
</dbReference>
<keyword evidence="2 4" id="KW-0238">DNA-binding</keyword>
<dbReference type="SUPFAM" id="SSF46689">
    <property type="entry name" value="Homeodomain-like"/>
    <property type="match status" value="1"/>
</dbReference>
<keyword evidence="3" id="KW-0804">Transcription</keyword>
<dbReference type="Proteomes" id="UP001352223">
    <property type="component" value="Unassembled WGS sequence"/>
</dbReference>
<keyword evidence="1" id="KW-0805">Transcription regulation</keyword>
<dbReference type="InterPro" id="IPR001647">
    <property type="entry name" value="HTH_TetR"/>
</dbReference>
<accession>A0ABU6CI64</accession>
<feature type="region of interest" description="Disordered" evidence="5">
    <location>
        <begin position="1"/>
        <end position="28"/>
    </location>
</feature>
<dbReference type="InterPro" id="IPR041669">
    <property type="entry name" value="TetR_C_15"/>
</dbReference>
<organism evidence="7 8">
    <name type="scientific">Streptomyces kunmingensis</name>
    <dbReference type="NCBI Taxonomy" id="68225"/>
    <lineage>
        <taxon>Bacteria</taxon>
        <taxon>Bacillati</taxon>
        <taxon>Actinomycetota</taxon>
        <taxon>Actinomycetes</taxon>
        <taxon>Kitasatosporales</taxon>
        <taxon>Streptomycetaceae</taxon>
        <taxon>Streptomyces</taxon>
    </lineage>
</organism>
<dbReference type="EMBL" id="JAOZYB010000311">
    <property type="protein sequence ID" value="MEB3964420.1"/>
    <property type="molecule type" value="Genomic_DNA"/>
</dbReference>
<reference evidence="7 8" key="1">
    <citation type="submission" date="2022-10" db="EMBL/GenBank/DDBJ databases">
        <authorList>
            <person name="Xie J."/>
            <person name="Shen N."/>
        </authorList>
    </citation>
    <scope>NUCLEOTIDE SEQUENCE [LARGE SCALE GENOMIC DNA]</scope>
    <source>
        <strain evidence="7 8">DSM 41681</strain>
    </source>
</reference>
<gene>
    <name evidence="7" type="ORF">OKJ48_29925</name>
</gene>
<feature type="domain" description="HTH tetR-type" evidence="6">
    <location>
        <begin position="28"/>
        <end position="88"/>
    </location>
</feature>
<evidence type="ECO:0000256" key="4">
    <source>
        <dbReference type="PROSITE-ProRule" id="PRU00335"/>
    </source>
</evidence>
<evidence type="ECO:0000313" key="8">
    <source>
        <dbReference type="Proteomes" id="UP001352223"/>
    </source>
</evidence>
<evidence type="ECO:0000256" key="3">
    <source>
        <dbReference type="ARBA" id="ARBA00023163"/>
    </source>
</evidence>
<dbReference type="Pfam" id="PF17918">
    <property type="entry name" value="TetR_C_15"/>
    <property type="match status" value="1"/>
</dbReference>